<dbReference type="PANTHER" id="PTHR35525:SF3">
    <property type="entry name" value="BLL6575 PROTEIN"/>
    <property type="match status" value="1"/>
</dbReference>
<dbReference type="Pfam" id="PF11706">
    <property type="entry name" value="zf-CGNR"/>
    <property type="match status" value="1"/>
</dbReference>
<dbReference type="Pfam" id="PF07336">
    <property type="entry name" value="ABATE"/>
    <property type="match status" value="1"/>
</dbReference>
<protein>
    <submittedName>
        <fullName evidence="2">CGNR zinc finger domain-containing protein</fullName>
    </submittedName>
</protein>
<reference evidence="2" key="1">
    <citation type="submission" date="2020-12" db="EMBL/GenBank/DDBJ databases">
        <title>Prauserella sp. ASG 168, a novel actinomycete isolated from cave rock.</title>
        <authorList>
            <person name="Suriyachadkun C."/>
        </authorList>
    </citation>
    <scope>NUCLEOTIDE SEQUENCE</scope>
    <source>
        <strain evidence="2">ASG 168</strain>
    </source>
</reference>
<dbReference type="Proteomes" id="UP000635245">
    <property type="component" value="Unassembled WGS sequence"/>
</dbReference>
<dbReference type="InterPro" id="IPR023286">
    <property type="entry name" value="ABATE_dom_sf"/>
</dbReference>
<dbReference type="AlphaFoldDB" id="A0A934QXS1"/>
<feature type="domain" description="Zinc finger CGNR" evidence="1">
    <location>
        <begin position="134"/>
        <end position="176"/>
    </location>
</feature>
<organism evidence="2 3">
    <name type="scientific">Prauserella cavernicola</name>
    <dbReference type="NCBI Taxonomy" id="2800127"/>
    <lineage>
        <taxon>Bacteria</taxon>
        <taxon>Bacillati</taxon>
        <taxon>Actinomycetota</taxon>
        <taxon>Actinomycetes</taxon>
        <taxon>Pseudonocardiales</taxon>
        <taxon>Pseudonocardiaceae</taxon>
        <taxon>Prauserella</taxon>
    </lineage>
</organism>
<dbReference type="SUPFAM" id="SSF160904">
    <property type="entry name" value="Jann2411-like"/>
    <property type="match status" value="1"/>
</dbReference>
<sequence length="178" mass="19520">MVYARSGAPGELGELEALCNSARLLYTEDALITSASAAAWLREQGRDLGEPNRKEHDLLVTLRETVREHLAGTSPEASATTLNRIAKSTVVGIRWSPEGEPVLPPKRPSGVETYVAELLGALFTAGLSGELDKLKVCRNPACRYVFYDRSPAQNSVWCSMDICGARNKMRTYRSRHVG</sequence>
<name>A0A934QXS1_9PSEU</name>
<evidence type="ECO:0000313" key="3">
    <source>
        <dbReference type="Proteomes" id="UP000635245"/>
    </source>
</evidence>
<accession>A0A934QXS1</accession>
<comment type="caution">
    <text evidence="2">The sequence shown here is derived from an EMBL/GenBank/DDBJ whole genome shotgun (WGS) entry which is preliminary data.</text>
</comment>
<dbReference type="InterPro" id="IPR021005">
    <property type="entry name" value="Znf_CGNR"/>
</dbReference>
<dbReference type="PANTHER" id="PTHR35525">
    <property type="entry name" value="BLL6575 PROTEIN"/>
    <property type="match status" value="1"/>
</dbReference>
<dbReference type="InterPro" id="IPR010852">
    <property type="entry name" value="ABATE"/>
</dbReference>
<gene>
    <name evidence="2" type="ORF">JHE00_29175</name>
</gene>
<evidence type="ECO:0000259" key="1">
    <source>
        <dbReference type="Pfam" id="PF11706"/>
    </source>
</evidence>
<keyword evidence="3" id="KW-1185">Reference proteome</keyword>
<dbReference type="EMBL" id="JAENJH010000010">
    <property type="protein sequence ID" value="MBK1788421.1"/>
    <property type="molecule type" value="Genomic_DNA"/>
</dbReference>
<dbReference type="RefSeq" id="WP_200324324.1">
    <property type="nucleotide sequence ID" value="NZ_JAENJH010000010.1"/>
</dbReference>
<dbReference type="Gene3D" id="1.10.3300.10">
    <property type="entry name" value="Jann2411-like domain"/>
    <property type="match status" value="1"/>
</dbReference>
<evidence type="ECO:0000313" key="2">
    <source>
        <dbReference type="EMBL" id="MBK1788421.1"/>
    </source>
</evidence>
<proteinExistence type="predicted"/>